<dbReference type="AlphaFoldDB" id="A0A9X2S0V2"/>
<name>A0A9X2S0V2_STRMQ</name>
<sequence length="50" mass="5488">MGEDACDEDRTVKNNGLYAAIAPQGVALMDTRRGRGTCTCRMHQSDQEKS</sequence>
<gene>
    <name evidence="1" type="ORF">NQU54_44165</name>
</gene>
<dbReference type="EMBL" id="JANIIC010000093">
    <property type="protein sequence ID" value="MCQ8835830.1"/>
    <property type="molecule type" value="Genomic_DNA"/>
</dbReference>
<dbReference type="RefSeq" id="WP_257635942.1">
    <property type="nucleotide sequence ID" value="NZ_JANIIC010000093.1"/>
</dbReference>
<protein>
    <submittedName>
        <fullName evidence="1">Uncharacterized protein</fullName>
    </submittedName>
</protein>
<accession>A0A9X2S0V2</accession>
<evidence type="ECO:0000313" key="1">
    <source>
        <dbReference type="EMBL" id="MCQ8835830.1"/>
    </source>
</evidence>
<organism evidence="1 2">
    <name type="scientific">Streptomyces malaysiensis subsp. samsunensis</name>
    <dbReference type="NCBI Taxonomy" id="459658"/>
    <lineage>
        <taxon>Bacteria</taxon>
        <taxon>Bacillati</taxon>
        <taxon>Actinomycetota</taxon>
        <taxon>Actinomycetes</taxon>
        <taxon>Kitasatosporales</taxon>
        <taxon>Streptomycetaceae</taxon>
        <taxon>Streptomyces</taxon>
        <taxon>Streptomyces violaceusniger group</taxon>
    </lineage>
</organism>
<dbReference type="Proteomes" id="UP001142400">
    <property type="component" value="Unassembled WGS sequence"/>
</dbReference>
<reference evidence="1" key="1">
    <citation type="submission" date="2022-06" db="EMBL/GenBank/DDBJ databases">
        <title>WGS of actinobacteria.</title>
        <authorList>
            <person name="Thawai C."/>
        </authorList>
    </citation>
    <scope>NUCLEOTIDE SEQUENCE</scope>
    <source>
        <strain evidence="1">DSM 42010</strain>
    </source>
</reference>
<evidence type="ECO:0000313" key="2">
    <source>
        <dbReference type="Proteomes" id="UP001142400"/>
    </source>
</evidence>
<keyword evidence="2" id="KW-1185">Reference proteome</keyword>
<proteinExistence type="predicted"/>
<comment type="caution">
    <text evidence="1">The sequence shown here is derived from an EMBL/GenBank/DDBJ whole genome shotgun (WGS) entry which is preliminary data.</text>
</comment>